<dbReference type="KEGG" id="bgy:BGLY_0198"/>
<dbReference type="AlphaFoldDB" id="A0AAJ3YUX5"/>
<evidence type="ECO:0000313" key="6">
    <source>
        <dbReference type="EMBL" id="QAT63697.1"/>
    </source>
</evidence>
<evidence type="ECO:0000256" key="5">
    <source>
        <dbReference type="ARBA" id="ARBA00022747"/>
    </source>
</evidence>
<dbReference type="GO" id="GO:0003677">
    <property type="term" value="F:DNA binding"/>
    <property type="evidence" value="ECO:0007669"/>
    <property type="project" value="TreeGrafter"/>
</dbReference>
<dbReference type="SUPFAM" id="SSF53335">
    <property type="entry name" value="S-adenosyl-L-methionine-dependent methyltransferases"/>
    <property type="match status" value="1"/>
</dbReference>
<dbReference type="GO" id="GO:0032259">
    <property type="term" value="P:methylation"/>
    <property type="evidence" value="ECO:0007669"/>
    <property type="project" value="UniProtKB-KW"/>
</dbReference>
<dbReference type="GO" id="GO:0044027">
    <property type="term" value="P:negative regulation of gene expression via chromosomal CpG island methylation"/>
    <property type="evidence" value="ECO:0007669"/>
    <property type="project" value="TreeGrafter"/>
</dbReference>
<evidence type="ECO:0000256" key="2">
    <source>
        <dbReference type="ARBA" id="ARBA00022603"/>
    </source>
</evidence>
<reference evidence="6 7" key="1">
    <citation type="submission" date="2019-01" db="EMBL/GenBank/DDBJ databases">
        <title>Genome sequence of Bacillus glycinifermentans SRCM103574.</title>
        <authorList>
            <person name="Kong H.-J."/>
            <person name="Jeong S.-Y."/>
            <person name="Jeong D.-Y."/>
        </authorList>
    </citation>
    <scope>NUCLEOTIDE SEQUENCE [LARGE SCALE GENOMIC DNA]</scope>
    <source>
        <strain evidence="6 7">SRCM103574</strain>
    </source>
</reference>
<proteinExistence type="predicted"/>
<dbReference type="InterPro" id="IPR050390">
    <property type="entry name" value="C5-Methyltransferase"/>
</dbReference>
<dbReference type="PANTHER" id="PTHR10629:SF52">
    <property type="entry name" value="DNA (CYTOSINE-5)-METHYLTRANSFERASE 1"/>
    <property type="match status" value="1"/>
</dbReference>
<dbReference type="Proteomes" id="UP000288675">
    <property type="component" value="Chromosome"/>
</dbReference>
<evidence type="ECO:0000256" key="1">
    <source>
        <dbReference type="ARBA" id="ARBA00011975"/>
    </source>
</evidence>
<dbReference type="PROSITE" id="PS00095">
    <property type="entry name" value="C5_MTASE_2"/>
    <property type="match status" value="1"/>
</dbReference>
<dbReference type="InterPro" id="IPR001525">
    <property type="entry name" value="C5_MeTfrase"/>
</dbReference>
<name>A0AAJ3YUX5_9BACI</name>
<dbReference type="PANTHER" id="PTHR10629">
    <property type="entry name" value="CYTOSINE-SPECIFIC METHYLTRANSFERASE"/>
    <property type="match status" value="1"/>
</dbReference>
<dbReference type="EC" id="2.1.1.37" evidence="1"/>
<keyword evidence="2 6" id="KW-0489">Methyltransferase</keyword>
<organism evidence="6 7">
    <name type="scientific">Bacillus glycinifermentans</name>
    <dbReference type="NCBI Taxonomy" id="1664069"/>
    <lineage>
        <taxon>Bacteria</taxon>
        <taxon>Bacillati</taxon>
        <taxon>Bacillota</taxon>
        <taxon>Bacilli</taxon>
        <taxon>Bacillales</taxon>
        <taxon>Bacillaceae</taxon>
        <taxon>Bacillus</taxon>
    </lineage>
</organism>
<sequence length="400" mass="44800">MLSSFLQQVKWNFPENNDGAEEGLNDAGVETFKGAPLESLAREVIQNSSDARYDKTKPVRVIFDLIDVDTGYFPHKKDFLKILDNCEEYWKANAKAKAFFQKAKAQLSKKTIPVLKISDYNTTGLTGSKEVHNSNWFGLIKSTGVSNKSGGSGGSFGIGKNAPFACSDIRTVFYNTYDIEGIRAFQGVGKLATHEKMSGEKTRATGYFGNPTKNNPIYGNYIENAPFFEKSLLGRKEYGTDIIIFGFSGKENWQSSMIVSILENFFFSIHSNLLEVIVDSIVINKDKAIQEIGGKNFHNLSDELKGSYTDASRTQNTVYLRLNYDEPSPTVINVRKSMWQHPTRARALSVREATRLQSFKDNFVFKGKKDQQYQQVGNAVPPLLAKAVAEKMVSYLKSIE</sequence>
<keyword evidence="3" id="KW-0808">Transferase</keyword>
<dbReference type="InterPro" id="IPR031303">
    <property type="entry name" value="C5_meth_CS"/>
</dbReference>
<dbReference type="GO" id="GO:0009307">
    <property type="term" value="P:DNA restriction-modification system"/>
    <property type="evidence" value="ECO:0007669"/>
    <property type="project" value="UniProtKB-KW"/>
</dbReference>
<dbReference type="Gene3D" id="3.90.120.10">
    <property type="entry name" value="DNA Methylase, subunit A, domain 2"/>
    <property type="match status" value="1"/>
</dbReference>
<dbReference type="EMBL" id="CP035232">
    <property type="protein sequence ID" value="QAT63697.1"/>
    <property type="molecule type" value="Genomic_DNA"/>
</dbReference>
<keyword evidence="4" id="KW-0949">S-adenosyl-L-methionine</keyword>
<protein>
    <recommendedName>
        <fullName evidence="1">DNA (cytosine-5-)-methyltransferase</fullName>
        <ecNumber evidence="1">2.1.1.37</ecNumber>
    </recommendedName>
</protein>
<keyword evidence="5" id="KW-0680">Restriction system</keyword>
<evidence type="ECO:0000256" key="4">
    <source>
        <dbReference type="ARBA" id="ARBA00022691"/>
    </source>
</evidence>
<evidence type="ECO:0000256" key="3">
    <source>
        <dbReference type="ARBA" id="ARBA00022679"/>
    </source>
</evidence>
<dbReference type="InterPro" id="IPR029063">
    <property type="entry name" value="SAM-dependent_MTases_sf"/>
</dbReference>
<accession>A0AAJ3YUX5</accession>
<gene>
    <name evidence="6" type="ORF">EQZ20_01160</name>
</gene>
<dbReference type="Pfam" id="PF00145">
    <property type="entry name" value="DNA_methylase"/>
    <property type="match status" value="1"/>
</dbReference>
<evidence type="ECO:0000313" key="7">
    <source>
        <dbReference type="Proteomes" id="UP000288675"/>
    </source>
</evidence>
<dbReference type="GO" id="GO:0003886">
    <property type="term" value="F:DNA (cytosine-5-)-methyltransferase activity"/>
    <property type="evidence" value="ECO:0007669"/>
    <property type="project" value="UniProtKB-EC"/>
</dbReference>